<dbReference type="AlphaFoldDB" id="A0A918FW93"/>
<comment type="caution">
    <text evidence="1">The sequence shown here is derived from an EMBL/GenBank/DDBJ whole genome shotgun (WGS) entry which is preliminary data.</text>
</comment>
<evidence type="ECO:0008006" key="3">
    <source>
        <dbReference type="Google" id="ProtNLM"/>
    </source>
</evidence>
<reference evidence="1" key="2">
    <citation type="submission" date="2020-09" db="EMBL/GenBank/DDBJ databases">
        <authorList>
            <person name="Sun Q."/>
            <person name="Ohkuma M."/>
        </authorList>
    </citation>
    <scope>NUCLEOTIDE SEQUENCE</scope>
    <source>
        <strain evidence="1">JCM 4386</strain>
    </source>
</reference>
<reference evidence="1" key="1">
    <citation type="journal article" date="2014" name="Int. J. Syst. Evol. Microbiol.">
        <title>Complete genome sequence of Corynebacterium casei LMG S-19264T (=DSM 44701T), isolated from a smear-ripened cheese.</title>
        <authorList>
            <consortium name="US DOE Joint Genome Institute (JGI-PGF)"/>
            <person name="Walter F."/>
            <person name="Albersmeier A."/>
            <person name="Kalinowski J."/>
            <person name="Ruckert C."/>
        </authorList>
    </citation>
    <scope>NUCLEOTIDE SEQUENCE</scope>
    <source>
        <strain evidence="1">JCM 4386</strain>
    </source>
</reference>
<sequence>MVAANHVSVKAITDLWEAGESVEDIAYDYAMTPEQVDALCQAVVSLVA</sequence>
<name>A0A918FW93_9ACTN</name>
<evidence type="ECO:0000313" key="2">
    <source>
        <dbReference type="Proteomes" id="UP000606194"/>
    </source>
</evidence>
<protein>
    <recommendedName>
        <fullName evidence="3">DUF433 domain-containing protein</fullName>
    </recommendedName>
</protein>
<accession>A0A918FW93</accession>
<dbReference type="EMBL" id="BMTL01000012">
    <property type="protein sequence ID" value="GGR91562.1"/>
    <property type="molecule type" value="Genomic_DNA"/>
</dbReference>
<keyword evidence="2" id="KW-1185">Reference proteome</keyword>
<proteinExistence type="predicted"/>
<dbReference type="Proteomes" id="UP000606194">
    <property type="component" value="Unassembled WGS sequence"/>
</dbReference>
<gene>
    <name evidence="1" type="ORF">GCM10010269_33370</name>
</gene>
<dbReference type="InterPro" id="IPR007367">
    <property type="entry name" value="DUF433"/>
</dbReference>
<dbReference type="RefSeq" id="WP_229878117.1">
    <property type="nucleotide sequence ID" value="NZ_BMTL01000012.1"/>
</dbReference>
<evidence type="ECO:0000313" key="1">
    <source>
        <dbReference type="EMBL" id="GGR91562.1"/>
    </source>
</evidence>
<organism evidence="1 2">
    <name type="scientific">Streptomyces humidus</name>
    <dbReference type="NCBI Taxonomy" id="52259"/>
    <lineage>
        <taxon>Bacteria</taxon>
        <taxon>Bacillati</taxon>
        <taxon>Actinomycetota</taxon>
        <taxon>Actinomycetes</taxon>
        <taxon>Kitasatosporales</taxon>
        <taxon>Streptomycetaceae</taxon>
        <taxon>Streptomyces</taxon>
    </lineage>
</organism>
<dbReference type="Pfam" id="PF04255">
    <property type="entry name" value="DUF433"/>
    <property type="match status" value="1"/>
</dbReference>